<reference evidence="2 3" key="1">
    <citation type="journal article" date="2009" name="Nature">
        <title>The Sorghum bicolor genome and the diversification of grasses.</title>
        <authorList>
            <person name="Paterson A.H."/>
            <person name="Bowers J.E."/>
            <person name="Bruggmann R."/>
            <person name="Dubchak I."/>
            <person name="Grimwood J."/>
            <person name="Gundlach H."/>
            <person name="Haberer G."/>
            <person name="Hellsten U."/>
            <person name="Mitros T."/>
            <person name="Poliakov A."/>
            <person name="Schmutz J."/>
            <person name="Spannagl M."/>
            <person name="Tang H."/>
            <person name="Wang X."/>
            <person name="Wicker T."/>
            <person name="Bharti A.K."/>
            <person name="Chapman J."/>
            <person name="Feltus F.A."/>
            <person name="Gowik U."/>
            <person name="Grigoriev I.V."/>
            <person name="Lyons E."/>
            <person name="Maher C.A."/>
            <person name="Martis M."/>
            <person name="Narechania A."/>
            <person name="Otillar R.P."/>
            <person name="Penning B.W."/>
            <person name="Salamov A.A."/>
            <person name="Wang Y."/>
            <person name="Zhang L."/>
            <person name="Carpita N.C."/>
            <person name="Freeling M."/>
            <person name="Gingle A.R."/>
            <person name="Hash C.T."/>
            <person name="Keller B."/>
            <person name="Klein P."/>
            <person name="Kresovich S."/>
            <person name="McCann M.C."/>
            <person name="Ming R."/>
            <person name="Peterson D.G."/>
            <person name="Mehboob-ur-Rahman"/>
            <person name="Ware D."/>
            <person name="Westhoff P."/>
            <person name="Mayer K.F."/>
            <person name="Messing J."/>
            <person name="Rokhsar D.S."/>
        </authorList>
    </citation>
    <scope>NUCLEOTIDE SEQUENCE [LARGE SCALE GENOMIC DNA]</scope>
    <source>
        <strain evidence="3">cv. BTx623</strain>
    </source>
</reference>
<feature type="region of interest" description="Disordered" evidence="1">
    <location>
        <begin position="1"/>
        <end position="109"/>
    </location>
</feature>
<organism evidence="2 3">
    <name type="scientific">Sorghum bicolor</name>
    <name type="common">Sorghum</name>
    <name type="synonym">Sorghum vulgare</name>
    <dbReference type="NCBI Taxonomy" id="4558"/>
    <lineage>
        <taxon>Eukaryota</taxon>
        <taxon>Viridiplantae</taxon>
        <taxon>Streptophyta</taxon>
        <taxon>Embryophyta</taxon>
        <taxon>Tracheophyta</taxon>
        <taxon>Spermatophyta</taxon>
        <taxon>Magnoliopsida</taxon>
        <taxon>Liliopsida</taxon>
        <taxon>Poales</taxon>
        <taxon>Poaceae</taxon>
        <taxon>PACMAD clade</taxon>
        <taxon>Panicoideae</taxon>
        <taxon>Andropogonodae</taxon>
        <taxon>Andropogoneae</taxon>
        <taxon>Sorghinae</taxon>
        <taxon>Sorghum</taxon>
    </lineage>
</organism>
<keyword evidence="3" id="KW-1185">Reference proteome</keyword>
<dbReference type="Gramene" id="OQU82332">
    <property type="protein sequence ID" value="OQU82332"/>
    <property type="gene ID" value="SORBI_3006G216150"/>
</dbReference>
<dbReference type="Proteomes" id="UP000000768">
    <property type="component" value="Chromosome 6"/>
</dbReference>
<evidence type="ECO:0000256" key="1">
    <source>
        <dbReference type="SAM" id="MobiDB-lite"/>
    </source>
</evidence>
<name>A0A1Z5RF13_SORBI</name>
<accession>A0A1Z5RF13</accession>
<proteinExistence type="predicted"/>
<dbReference type="AlphaFoldDB" id="A0A1Z5RF13"/>
<sequence length="109" mass="11922">MKPSRRPSAWKTRRPLCAQRTPSAASSLWRRPPSSNSPSTPRSASAPLPTPLTRSARRQTLWSSRPRPSGLASAPSIRTTTPPPTAPPLKPRPSPASIVRRLQSRISRT</sequence>
<feature type="compositionally biased region" description="Pro residues" evidence="1">
    <location>
        <begin position="81"/>
        <end position="94"/>
    </location>
</feature>
<evidence type="ECO:0000313" key="3">
    <source>
        <dbReference type="Proteomes" id="UP000000768"/>
    </source>
</evidence>
<reference evidence="3" key="2">
    <citation type="journal article" date="2018" name="Plant J.">
        <title>The Sorghum bicolor reference genome: improved assembly, gene annotations, a transcriptome atlas, and signatures of genome organization.</title>
        <authorList>
            <person name="McCormick R.F."/>
            <person name="Truong S.K."/>
            <person name="Sreedasyam A."/>
            <person name="Jenkins J."/>
            <person name="Shu S."/>
            <person name="Sims D."/>
            <person name="Kennedy M."/>
            <person name="Amirebrahimi M."/>
            <person name="Weers B.D."/>
            <person name="McKinley B."/>
            <person name="Mattison A."/>
            <person name="Morishige D.T."/>
            <person name="Grimwood J."/>
            <person name="Schmutz J."/>
            <person name="Mullet J.E."/>
        </authorList>
    </citation>
    <scope>NUCLEOTIDE SEQUENCE [LARGE SCALE GENOMIC DNA]</scope>
    <source>
        <strain evidence="3">cv. BTx623</strain>
    </source>
</reference>
<feature type="compositionally biased region" description="Low complexity" evidence="1">
    <location>
        <begin position="26"/>
        <end position="47"/>
    </location>
</feature>
<dbReference type="EMBL" id="CM000765">
    <property type="protein sequence ID" value="OQU82332.1"/>
    <property type="molecule type" value="Genomic_DNA"/>
</dbReference>
<dbReference type="InParanoid" id="A0A1Z5RF13"/>
<protein>
    <submittedName>
        <fullName evidence="2">Uncharacterized protein</fullName>
    </submittedName>
</protein>
<gene>
    <name evidence="2" type="ORF">SORBI_3006G216150</name>
</gene>
<evidence type="ECO:0000313" key="2">
    <source>
        <dbReference type="EMBL" id="OQU82332.1"/>
    </source>
</evidence>